<feature type="compositionally biased region" description="Basic and acidic residues" evidence="1">
    <location>
        <begin position="233"/>
        <end position="244"/>
    </location>
</feature>
<evidence type="ECO:0000313" key="4">
    <source>
        <dbReference type="RefSeq" id="XP_072812313.1"/>
    </source>
</evidence>
<organism evidence="2 3">
    <name type="scientific">Vicugna pacos</name>
    <name type="common">Alpaca</name>
    <name type="synonym">Lama pacos</name>
    <dbReference type="NCBI Taxonomy" id="30538"/>
    <lineage>
        <taxon>Eukaryota</taxon>
        <taxon>Metazoa</taxon>
        <taxon>Chordata</taxon>
        <taxon>Craniata</taxon>
        <taxon>Vertebrata</taxon>
        <taxon>Euteleostomi</taxon>
        <taxon>Mammalia</taxon>
        <taxon>Eutheria</taxon>
        <taxon>Laurasiatheria</taxon>
        <taxon>Artiodactyla</taxon>
        <taxon>Tylopoda</taxon>
        <taxon>Camelidae</taxon>
        <taxon>Vicugna</taxon>
    </lineage>
</organism>
<dbReference type="RefSeq" id="XP_072812313.1">
    <property type="nucleotide sequence ID" value="XM_072956212.1"/>
</dbReference>
<feature type="region of interest" description="Disordered" evidence="1">
    <location>
        <begin position="232"/>
        <end position="259"/>
    </location>
</feature>
<protein>
    <submittedName>
        <fullName evidence="3 4">Uncharacterized protein</fullName>
    </submittedName>
</protein>
<reference evidence="3 4" key="1">
    <citation type="submission" date="2025-05" db="UniProtKB">
        <authorList>
            <consortium name="RefSeq"/>
        </authorList>
    </citation>
    <scope>IDENTIFICATION</scope>
</reference>
<keyword evidence="2" id="KW-1185">Reference proteome</keyword>
<dbReference type="Proteomes" id="UP001652581">
    <property type="component" value="Chromosome X"/>
</dbReference>
<evidence type="ECO:0000256" key="1">
    <source>
        <dbReference type="SAM" id="MobiDB-lite"/>
    </source>
</evidence>
<dbReference type="GeneID" id="140691877"/>
<gene>
    <name evidence="3" type="primary">LOC140691877</name>
    <name evidence="4" type="synonym">LOC140691878</name>
</gene>
<evidence type="ECO:0000313" key="3">
    <source>
        <dbReference type="RefSeq" id="XP_072812312.1"/>
    </source>
</evidence>
<dbReference type="RefSeq" id="XP_072812312.1">
    <property type="nucleotide sequence ID" value="XM_072956211.1"/>
</dbReference>
<feature type="region of interest" description="Disordered" evidence="1">
    <location>
        <begin position="65"/>
        <end position="150"/>
    </location>
</feature>
<name>A0ABM5CUI3_VICPA</name>
<sequence>MKSSVRHLDRCGFGRMRQDRHTAVCLSNVLSEERPGCVLSKLQFYCSPLFKRDCPHLPLRMKRRVGVKPASRQMDGRPAAPGFPPDPTTAEPQDDLPPGPEDNQETLSTRELDSATGPAARDSPPPAPEGTAAHPTKKTRRCGGGGPEGAGWGLDSNTEIWLFLQVLDLVTFSRFSFPFLFELNTSKVSCFNTLWSLGCPAYSACSCGRASLKGVFVLTSIGNGPRRACGRGKSAEIRGGDGKHQSSRTKRLGSPLCSA</sequence>
<accession>A0ABM5CUI3</accession>
<evidence type="ECO:0000313" key="2">
    <source>
        <dbReference type="Proteomes" id="UP001652581"/>
    </source>
</evidence>
<proteinExistence type="predicted"/>